<keyword evidence="9" id="KW-0066">ATP synthesis</keyword>
<protein>
    <submittedName>
        <fullName evidence="10">Uncharacterized protein</fullName>
    </submittedName>
</protein>
<keyword evidence="4" id="KW-0138">CF(0)</keyword>
<dbReference type="Pfam" id="PF04718">
    <property type="entry name" value="ATP-synt_G"/>
    <property type="match status" value="1"/>
</dbReference>
<comment type="caution">
    <text evidence="10">The sequence shown here is derived from an EMBL/GenBank/DDBJ whole genome shotgun (WGS) entry which is preliminary data.</text>
</comment>
<evidence type="ECO:0000256" key="3">
    <source>
        <dbReference type="ARBA" id="ARBA00022448"/>
    </source>
</evidence>
<evidence type="ECO:0000256" key="8">
    <source>
        <dbReference type="ARBA" id="ARBA00023136"/>
    </source>
</evidence>
<dbReference type="GO" id="GO:0015986">
    <property type="term" value="P:proton motive force-driven ATP synthesis"/>
    <property type="evidence" value="ECO:0007669"/>
    <property type="project" value="InterPro"/>
</dbReference>
<evidence type="ECO:0000313" key="10">
    <source>
        <dbReference type="EMBL" id="KAI9634531.1"/>
    </source>
</evidence>
<evidence type="ECO:0000256" key="1">
    <source>
        <dbReference type="ARBA" id="ARBA00004325"/>
    </source>
</evidence>
<comment type="subcellular location">
    <subcellularLocation>
        <location evidence="1">Mitochondrion membrane</location>
    </subcellularLocation>
</comment>
<dbReference type="GO" id="GO:0015078">
    <property type="term" value="F:proton transmembrane transporter activity"/>
    <property type="evidence" value="ECO:0007669"/>
    <property type="project" value="InterPro"/>
</dbReference>
<dbReference type="EMBL" id="JAKWFO010000007">
    <property type="protein sequence ID" value="KAI9634531.1"/>
    <property type="molecule type" value="Genomic_DNA"/>
</dbReference>
<evidence type="ECO:0000256" key="5">
    <source>
        <dbReference type="ARBA" id="ARBA00022781"/>
    </source>
</evidence>
<keyword evidence="3" id="KW-0813">Transport</keyword>
<evidence type="ECO:0000256" key="6">
    <source>
        <dbReference type="ARBA" id="ARBA00023065"/>
    </source>
</evidence>
<keyword evidence="8" id="KW-0472">Membrane</keyword>
<dbReference type="PANTHER" id="PTHR12386">
    <property type="entry name" value="ATP SYNTHASE SUBUNIT"/>
    <property type="match status" value="1"/>
</dbReference>
<dbReference type="GO" id="GO:0031966">
    <property type="term" value="C:mitochondrial membrane"/>
    <property type="evidence" value="ECO:0007669"/>
    <property type="project" value="UniProtKB-SubCell"/>
</dbReference>
<evidence type="ECO:0000256" key="4">
    <source>
        <dbReference type="ARBA" id="ARBA00022547"/>
    </source>
</evidence>
<sequence>MQAGLRPVLRSMRLTARRANSSTPPTQQNESVQKAVQSAQNALNSTTATLKRVAGPVGERVQNSVGGPIVFSVKTFASMFKQVFKAEKLSFPTDLNTWVHTYAQIWSRATSGKWWTQTVKTGAWAGLGIASIEAYGIFCLGEIIGRRNIVGYKVKDH</sequence>
<dbReference type="GeneID" id="77724919"/>
<comment type="similarity">
    <text evidence="2">Belongs to the ATPase g subunit family.</text>
</comment>
<dbReference type="RefSeq" id="XP_052944308.1">
    <property type="nucleotide sequence ID" value="XM_053085718.1"/>
</dbReference>
<gene>
    <name evidence="10" type="ORF">MKK02DRAFT_16995</name>
</gene>
<dbReference type="Proteomes" id="UP001164286">
    <property type="component" value="Unassembled WGS sequence"/>
</dbReference>
<organism evidence="10 11">
    <name type="scientific">Dioszegia hungarica</name>
    <dbReference type="NCBI Taxonomy" id="4972"/>
    <lineage>
        <taxon>Eukaryota</taxon>
        <taxon>Fungi</taxon>
        <taxon>Dikarya</taxon>
        <taxon>Basidiomycota</taxon>
        <taxon>Agaricomycotina</taxon>
        <taxon>Tremellomycetes</taxon>
        <taxon>Tremellales</taxon>
        <taxon>Bulleribasidiaceae</taxon>
        <taxon>Dioszegia</taxon>
    </lineage>
</organism>
<evidence type="ECO:0000256" key="7">
    <source>
        <dbReference type="ARBA" id="ARBA00023128"/>
    </source>
</evidence>
<keyword evidence="6" id="KW-0406">Ion transport</keyword>
<proteinExistence type="inferred from homology"/>
<keyword evidence="7" id="KW-0496">Mitochondrion</keyword>
<keyword evidence="5" id="KW-0375">Hydrogen ion transport</keyword>
<dbReference type="AlphaFoldDB" id="A0AA38LUX2"/>
<evidence type="ECO:0000256" key="2">
    <source>
        <dbReference type="ARBA" id="ARBA00005699"/>
    </source>
</evidence>
<name>A0AA38LUX2_9TREE</name>
<accession>A0AA38LUX2</accession>
<evidence type="ECO:0000313" key="11">
    <source>
        <dbReference type="Proteomes" id="UP001164286"/>
    </source>
</evidence>
<dbReference type="GO" id="GO:0045259">
    <property type="term" value="C:proton-transporting ATP synthase complex"/>
    <property type="evidence" value="ECO:0007669"/>
    <property type="project" value="UniProtKB-KW"/>
</dbReference>
<keyword evidence="11" id="KW-1185">Reference proteome</keyword>
<reference evidence="10" key="1">
    <citation type="journal article" date="2022" name="G3 (Bethesda)">
        <title>High quality genome of the basidiomycete yeast Dioszegia hungarica PDD-24b-2 isolated from cloud water.</title>
        <authorList>
            <person name="Jarrige D."/>
            <person name="Haridas S."/>
            <person name="Bleykasten-Grosshans C."/>
            <person name="Joly M."/>
            <person name="Nadalig T."/>
            <person name="Sancelme M."/>
            <person name="Vuilleumier S."/>
            <person name="Grigoriev I.V."/>
            <person name="Amato P."/>
            <person name="Bringel F."/>
        </authorList>
    </citation>
    <scope>NUCLEOTIDE SEQUENCE</scope>
    <source>
        <strain evidence="10">PDD-24b-2</strain>
    </source>
</reference>
<evidence type="ECO:0000256" key="9">
    <source>
        <dbReference type="ARBA" id="ARBA00023310"/>
    </source>
</evidence>
<dbReference type="InterPro" id="IPR006808">
    <property type="entry name" value="ATP_synth_F0_gsu_mt"/>
</dbReference>